<dbReference type="InterPro" id="IPR002994">
    <property type="entry name" value="Surf1/Shy1"/>
</dbReference>
<evidence type="ECO:0000313" key="8">
    <source>
        <dbReference type="Proteomes" id="UP000254266"/>
    </source>
</evidence>
<dbReference type="CDD" id="cd06662">
    <property type="entry name" value="SURF1"/>
    <property type="match status" value="1"/>
</dbReference>
<keyword evidence="6" id="KW-1003">Cell membrane</keyword>
<dbReference type="Pfam" id="PF02104">
    <property type="entry name" value="SURF1"/>
    <property type="match status" value="1"/>
</dbReference>
<gene>
    <name evidence="7" type="ORF">DIZ80_06640</name>
</gene>
<dbReference type="PANTHER" id="PTHR23427">
    <property type="entry name" value="SURFEIT LOCUS PROTEIN"/>
    <property type="match status" value="1"/>
</dbReference>
<evidence type="ECO:0000256" key="5">
    <source>
        <dbReference type="ARBA" id="ARBA00023136"/>
    </source>
</evidence>
<dbReference type="InterPro" id="IPR045214">
    <property type="entry name" value="Surf1/Surf4"/>
</dbReference>
<evidence type="ECO:0000256" key="6">
    <source>
        <dbReference type="RuleBase" id="RU363076"/>
    </source>
</evidence>
<organism evidence="7 8">
    <name type="scientific">endosymbiont of Galathealinum brachiosum</name>
    <dbReference type="NCBI Taxonomy" id="2200906"/>
    <lineage>
        <taxon>Bacteria</taxon>
        <taxon>Pseudomonadati</taxon>
        <taxon>Pseudomonadota</taxon>
        <taxon>Gammaproteobacteria</taxon>
        <taxon>sulfur-oxidizing symbionts</taxon>
    </lineage>
</organism>
<keyword evidence="3 6" id="KW-0812">Transmembrane</keyword>
<keyword evidence="4 6" id="KW-1133">Transmembrane helix</keyword>
<accession>A0A370DG04</accession>
<dbReference type="AlphaFoldDB" id="A0A370DG04"/>
<comment type="similarity">
    <text evidence="2 6">Belongs to the SURF1 family.</text>
</comment>
<dbReference type="PROSITE" id="PS50895">
    <property type="entry name" value="SURF1"/>
    <property type="match status" value="1"/>
</dbReference>
<evidence type="ECO:0000256" key="3">
    <source>
        <dbReference type="ARBA" id="ARBA00022692"/>
    </source>
</evidence>
<dbReference type="PANTHER" id="PTHR23427:SF2">
    <property type="entry name" value="SURFEIT LOCUS PROTEIN 1"/>
    <property type="match status" value="1"/>
</dbReference>
<protein>
    <recommendedName>
        <fullName evidence="6">SURF1-like protein</fullName>
    </recommendedName>
</protein>
<evidence type="ECO:0000256" key="4">
    <source>
        <dbReference type="ARBA" id="ARBA00022989"/>
    </source>
</evidence>
<reference evidence="7 8" key="1">
    <citation type="journal article" date="2018" name="ISME J.">
        <title>Endosymbiont genomes yield clues of tubeworm success.</title>
        <authorList>
            <person name="Li Y."/>
            <person name="Liles M.R."/>
            <person name="Halanych K.M."/>
        </authorList>
    </citation>
    <scope>NUCLEOTIDE SEQUENCE [LARGE SCALE GENOMIC DNA]</scope>
    <source>
        <strain evidence="7">A1464</strain>
    </source>
</reference>
<comment type="caution">
    <text evidence="7">The sequence shown here is derived from an EMBL/GenBank/DDBJ whole genome shotgun (WGS) entry which is preliminary data.</text>
</comment>
<keyword evidence="5 6" id="KW-0472">Membrane</keyword>
<keyword evidence="8" id="KW-1185">Reference proteome</keyword>
<dbReference type="Proteomes" id="UP000254266">
    <property type="component" value="Unassembled WGS sequence"/>
</dbReference>
<name>A0A370DG04_9GAMM</name>
<feature type="transmembrane region" description="Helical" evidence="6">
    <location>
        <begin position="15"/>
        <end position="34"/>
    </location>
</feature>
<proteinExistence type="inferred from homology"/>
<comment type="subcellular location">
    <subcellularLocation>
        <location evidence="6">Cell membrane</location>
        <topology evidence="6">Multi-pass membrane protein</topology>
    </subcellularLocation>
    <subcellularLocation>
        <location evidence="1">Membrane</location>
    </subcellularLocation>
</comment>
<sequence length="244" mass="27676">MPGIQIKNYNFKATLIPSLVTIALLYIMVSLGFWQLDRANYKANLQSLIENKQDTQAIPLNSVAKEENDWLYQPVFATGQYDQAHQIYLDNQINNMVAGYSVFTPLMISADQAILVNRGWLPVGVSRSELPDISVDTQTLRIDGVTAHPPSKGLVLSSNANIYKKWPVVLQYVDLVEIQKELNYKLLPMVILMNQANQTSLKPLPFKINMRSEKHTAYAFQWFGLSLALSIIYIVVNTRKTQEN</sequence>
<evidence type="ECO:0000256" key="2">
    <source>
        <dbReference type="ARBA" id="ARBA00007165"/>
    </source>
</evidence>
<feature type="transmembrane region" description="Helical" evidence="6">
    <location>
        <begin position="217"/>
        <end position="236"/>
    </location>
</feature>
<dbReference type="EMBL" id="QFXC01000008">
    <property type="protein sequence ID" value="RDH83811.1"/>
    <property type="molecule type" value="Genomic_DNA"/>
</dbReference>
<evidence type="ECO:0000256" key="1">
    <source>
        <dbReference type="ARBA" id="ARBA00004370"/>
    </source>
</evidence>
<evidence type="ECO:0000313" key="7">
    <source>
        <dbReference type="EMBL" id="RDH83811.1"/>
    </source>
</evidence>
<dbReference type="GO" id="GO:0005886">
    <property type="term" value="C:plasma membrane"/>
    <property type="evidence" value="ECO:0007669"/>
    <property type="project" value="UniProtKB-SubCell"/>
</dbReference>